<dbReference type="PANTHER" id="PTHR37292:SF2">
    <property type="entry name" value="DUF262 DOMAIN-CONTAINING PROTEIN"/>
    <property type="match status" value="1"/>
</dbReference>
<organism evidence="2 3">
    <name type="scientific">Agrobacterium deltaense NCPPB 1641</name>
    <dbReference type="NCBI Taxonomy" id="1183425"/>
    <lineage>
        <taxon>Bacteria</taxon>
        <taxon>Pseudomonadati</taxon>
        <taxon>Pseudomonadota</taxon>
        <taxon>Alphaproteobacteria</taxon>
        <taxon>Hyphomicrobiales</taxon>
        <taxon>Rhizobiaceae</taxon>
        <taxon>Rhizobium/Agrobacterium group</taxon>
        <taxon>Agrobacterium</taxon>
    </lineage>
</organism>
<evidence type="ECO:0000313" key="3">
    <source>
        <dbReference type="Proteomes" id="UP000192140"/>
    </source>
</evidence>
<feature type="domain" description="GmrSD restriction endonucleases N-terminal" evidence="1">
    <location>
        <begin position="16"/>
        <end position="229"/>
    </location>
</feature>
<keyword evidence="3" id="KW-1185">Reference proteome</keyword>
<accession>A0A1S7U6M1</accession>
<name>A0A1S7U6M1_9HYPH</name>
<proteinExistence type="predicted"/>
<dbReference type="Pfam" id="PF03235">
    <property type="entry name" value="GmrSD_N"/>
    <property type="match status" value="1"/>
</dbReference>
<dbReference type="Proteomes" id="UP000192140">
    <property type="component" value="Unassembled WGS sequence"/>
</dbReference>
<dbReference type="AlphaFoldDB" id="A0A1S7U6M1"/>
<protein>
    <recommendedName>
        <fullName evidence="1">GmrSD restriction endonucleases N-terminal domain-containing protein</fullName>
    </recommendedName>
</protein>
<dbReference type="EMBL" id="FCNP01000043">
    <property type="protein sequence ID" value="CVI62412.1"/>
    <property type="molecule type" value="Genomic_DNA"/>
</dbReference>
<gene>
    <name evidence="2" type="ORF">AGR7A_Lc50176</name>
</gene>
<comment type="caution">
    <text evidence="2">The sequence shown here is derived from an EMBL/GenBank/DDBJ whole genome shotgun (WGS) entry which is preliminary data.</text>
</comment>
<dbReference type="InterPro" id="IPR004919">
    <property type="entry name" value="GmrSD_N"/>
</dbReference>
<evidence type="ECO:0000313" key="2">
    <source>
        <dbReference type="EMBL" id="CVI62412.1"/>
    </source>
</evidence>
<sequence length="547" mass="61347">MTTPRPQPKPDSRKYQDLISDIEKGVIKIPKFQREFVWPIEKTAALLDSIVKGYPIGTFILWKTNQRMADVKEVGSISLPPTPDDRQVEYVLDGQQRMTSLFAAYRGARIPRSGSKKITDFAEIYVNLDPTLPDDAQIVVHELPEKAGRCVSLKDVLALNRNVEKRLVAELGLGDDDLDVADKFKQAFATYDFSLVTLTREDIDSAIEVFTRINTGGSVLTLFEIMVAKTYDEERKFDMQVEWNKVQTDLEEVGYDGVSPSTVMQLLALVLAGEAKRSTILGLDKIKVIETWPKAVGAIKSAIDHFRTAYRIPVSALLPYDSLIVPFAYWFFVKRYEPAGRDHLLMRKFFWRSSLGYRYSSAVESKLAADKRAIDDIISGGEGTWDIPVHITGAEGLIGINFATGNSLCKAILCLLAFEQPRNFHNDGTVLLDNSYLKIASSKNFHHFFPKDHLRTNGVGNENSVVNITLIGADLNKRQINAKPPKVYIPKFEASNRTISGSLATHLIDRHGMGIDEDDYGAFLSARAAKLWTKIDELVHPVFQSEE</sequence>
<evidence type="ECO:0000259" key="1">
    <source>
        <dbReference type="Pfam" id="PF03235"/>
    </source>
</evidence>
<reference evidence="2" key="1">
    <citation type="submission" date="2016-01" db="EMBL/GenBank/DDBJ databases">
        <authorList>
            <person name="Regsiter A."/>
            <person name="william w."/>
        </authorList>
    </citation>
    <scope>NUCLEOTIDE SEQUENCE</scope>
    <source>
        <strain evidence="2">NCPPB 1641</strain>
    </source>
</reference>
<dbReference type="RefSeq" id="WP_080853785.1">
    <property type="nucleotide sequence ID" value="NZ_LT009776.1"/>
</dbReference>
<dbReference type="PANTHER" id="PTHR37292">
    <property type="entry name" value="VNG6097C"/>
    <property type="match status" value="1"/>
</dbReference>